<dbReference type="SUPFAM" id="SSF51430">
    <property type="entry name" value="NAD(P)-linked oxidoreductase"/>
    <property type="match status" value="1"/>
</dbReference>
<gene>
    <name evidence="2" type="ORF">ACFSDX_11370</name>
</gene>
<evidence type="ECO:0000313" key="3">
    <source>
        <dbReference type="Proteomes" id="UP001597197"/>
    </source>
</evidence>
<accession>A0ABW4QTY2</accession>
<evidence type="ECO:0000313" key="2">
    <source>
        <dbReference type="EMBL" id="MFD1873032.1"/>
    </source>
</evidence>
<reference evidence="3" key="1">
    <citation type="journal article" date="2019" name="Int. J. Syst. Evol. Microbiol.">
        <title>The Global Catalogue of Microorganisms (GCM) 10K type strain sequencing project: providing services to taxonomists for standard genome sequencing and annotation.</title>
        <authorList>
            <consortium name="The Broad Institute Genomics Platform"/>
            <consortium name="The Broad Institute Genome Sequencing Center for Infectious Disease"/>
            <person name="Wu L."/>
            <person name="Ma J."/>
        </authorList>
    </citation>
    <scope>NUCLEOTIDE SEQUENCE [LARGE SCALE GENOMIC DNA]</scope>
    <source>
        <strain evidence="3">CGMCC 1.15795</strain>
    </source>
</reference>
<dbReference type="Gene3D" id="3.20.20.100">
    <property type="entry name" value="NADP-dependent oxidoreductase domain"/>
    <property type="match status" value="1"/>
</dbReference>
<proteinExistence type="predicted"/>
<dbReference type="PANTHER" id="PTHR43364:SF18">
    <property type="entry name" value="OXIDOREDUCTASE"/>
    <property type="match status" value="1"/>
</dbReference>
<dbReference type="Proteomes" id="UP001597197">
    <property type="component" value="Unassembled WGS sequence"/>
</dbReference>
<dbReference type="InterPro" id="IPR036812">
    <property type="entry name" value="NAD(P)_OxRdtase_dom_sf"/>
</dbReference>
<sequence length="349" mass="37454">MRYNLLGNTGLFVSELCLGTMTFGHSPGQYAAASGVTQDQAEAIIRRGFDAGINFIDTANVYAGGQSEEMVGQALKSLGIARHQVVLATKAEHATGSGPNDGGASRYHLLNEVKASLKRLGTDHIDLYQLHGWDPATPVEATIRALDDMVRQGLVRYVGVSNWAAWQIAKALGTAERLHAERFQSVQAYYSLAGRDLEREVVPVVEAENLGLLVYSPLAGGYLTGKYRENKSEGRRTTVQFPPVDEQKSAGVLAAMDGIAQAHNTSLAAVALAWLRHQPAVTSIILGIKQPAQLDDNLKATELTLTSDDLQTLDAASTPAPEYPGWMLAHGSAARQHLLISGQLAPQYG</sequence>
<protein>
    <submittedName>
        <fullName evidence="2">Aldo/keto reductase</fullName>
    </submittedName>
</protein>
<name>A0ABW4QTY2_9BACT</name>
<dbReference type="EMBL" id="JBHUFD010000003">
    <property type="protein sequence ID" value="MFD1873032.1"/>
    <property type="molecule type" value="Genomic_DNA"/>
</dbReference>
<dbReference type="RefSeq" id="WP_382313533.1">
    <property type="nucleotide sequence ID" value="NZ_JBHUFD010000003.1"/>
</dbReference>
<feature type="domain" description="NADP-dependent oxidoreductase" evidence="1">
    <location>
        <begin position="15"/>
        <end position="316"/>
    </location>
</feature>
<dbReference type="CDD" id="cd19091">
    <property type="entry name" value="AKR_PsAKR"/>
    <property type="match status" value="1"/>
</dbReference>
<comment type="caution">
    <text evidence="2">The sequence shown here is derived from an EMBL/GenBank/DDBJ whole genome shotgun (WGS) entry which is preliminary data.</text>
</comment>
<dbReference type="InterPro" id="IPR023210">
    <property type="entry name" value="NADP_OxRdtase_dom"/>
</dbReference>
<dbReference type="Pfam" id="PF00248">
    <property type="entry name" value="Aldo_ket_red"/>
    <property type="match status" value="1"/>
</dbReference>
<keyword evidence="3" id="KW-1185">Reference proteome</keyword>
<evidence type="ECO:0000259" key="1">
    <source>
        <dbReference type="Pfam" id="PF00248"/>
    </source>
</evidence>
<dbReference type="PANTHER" id="PTHR43364">
    <property type="entry name" value="NADH-SPECIFIC METHYLGLYOXAL REDUCTASE-RELATED"/>
    <property type="match status" value="1"/>
</dbReference>
<dbReference type="InterPro" id="IPR050523">
    <property type="entry name" value="AKR_Detox_Biosynth"/>
</dbReference>
<organism evidence="2 3">
    <name type="scientific">Hymenobacter bucti</name>
    <dbReference type="NCBI Taxonomy" id="1844114"/>
    <lineage>
        <taxon>Bacteria</taxon>
        <taxon>Pseudomonadati</taxon>
        <taxon>Bacteroidota</taxon>
        <taxon>Cytophagia</taxon>
        <taxon>Cytophagales</taxon>
        <taxon>Hymenobacteraceae</taxon>
        <taxon>Hymenobacter</taxon>
    </lineage>
</organism>